<accession>A0AC35U5X6</accession>
<name>A0AC35U5X6_9BILA</name>
<sequence>MNFQISQPGTLRFNVGGSSYRCRILTLTSKTPCGRLGRFAGLSHEERLLICNGYIKENEEYFFERSSKIFDIIFKYYIQGQLHRPIDMCEEEFITELKYWEIPEYQLSICCAHSLHLHNGYGLQLEDVTDVLEQGIEERETLTIFQKIQNFCEGDESVFSTIFIFISIAFVLASVLALILGSLRDLQVPYVRINKKQISVAFENIGNYEKITWEPHPIFTIIEYVCILWFTFEFILRLIVADSRLHFISSSQNVVDIVSICPFYLELVLEICGFDVTSLTDIRGIFLIVRIMRVLRVVRILKLGRYSSGMRTFASTLKASSKQLGMMGMVLLTAALFFSTLIYFVEKDEVNTLFTSIPQAYWFTIVTMSTCGYGDIYPKTTLGMIIATGAICCGVLVLALPITIIVDNFMKVTSDGSPNPLMGRKQSNSHLHNNVNGDKRQEIESKLKLAHEKQNKMSQKIET</sequence>
<reference evidence="2" key="1">
    <citation type="submission" date="2016-11" db="UniProtKB">
        <authorList>
            <consortium name="WormBaseParasite"/>
        </authorList>
    </citation>
    <scope>IDENTIFICATION</scope>
    <source>
        <strain evidence="2">KR3021</strain>
    </source>
</reference>
<evidence type="ECO:0000313" key="2">
    <source>
        <dbReference type="WBParaSite" id="RSKR_0000811800.1"/>
    </source>
</evidence>
<organism evidence="1 2">
    <name type="scientific">Rhabditophanes sp. KR3021</name>
    <dbReference type="NCBI Taxonomy" id="114890"/>
    <lineage>
        <taxon>Eukaryota</taxon>
        <taxon>Metazoa</taxon>
        <taxon>Ecdysozoa</taxon>
        <taxon>Nematoda</taxon>
        <taxon>Chromadorea</taxon>
        <taxon>Rhabditida</taxon>
        <taxon>Tylenchina</taxon>
        <taxon>Panagrolaimomorpha</taxon>
        <taxon>Strongyloidoidea</taxon>
        <taxon>Alloionematidae</taxon>
        <taxon>Rhabditophanes</taxon>
    </lineage>
</organism>
<evidence type="ECO:0000313" key="1">
    <source>
        <dbReference type="Proteomes" id="UP000095286"/>
    </source>
</evidence>
<protein>
    <submittedName>
        <fullName evidence="2">BTB domain-containing protein</fullName>
    </submittedName>
</protein>
<dbReference type="WBParaSite" id="RSKR_0000811800.1">
    <property type="protein sequence ID" value="RSKR_0000811800.1"/>
    <property type="gene ID" value="RSKR_0000811800"/>
</dbReference>
<proteinExistence type="predicted"/>
<dbReference type="Proteomes" id="UP000095286">
    <property type="component" value="Unplaced"/>
</dbReference>